<dbReference type="AlphaFoldDB" id="N1WTY6"/>
<dbReference type="PANTHER" id="PTHR43630">
    <property type="entry name" value="POLY-BETA-1,6-N-ACETYL-D-GLUCOSAMINE SYNTHASE"/>
    <property type="match status" value="1"/>
</dbReference>
<dbReference type="STRING" id="1189619.pgond44_11411"/>
<comment type="similarity">
    <text evidence="1">Belongs to the glycosyltransferase 2 family. WaaE/KdtX subfamily.</text>
</comment>
<dbReference type="SUPFAM" id="SSF53448">
    <property type="entry name" value="Nucleotide-diphospho-sugar transferases"/>
    <property type="match status" value="1"/>
</dbReference>
<gene>
    <name evidence="4" type="ORF">pgond44_11411</name>
</gene>
<organism evidence="4 5">
    <name type="scientific">Psychroflexus gondwanensis ACAM 44</name>
    <dbReference type="NCBI Taxonomy" id="1189619"/>
    <lineage>
        <taxon>Bacteria</taxon>
        <taxon>Pseudomonadati</taxon>
        <taxon>Bacteroidota</taxon>
        <taxon>Flavobacteriia</taxon>
        <taxon>Flavobacteriales</taxon>
        <taxon>Flavobacteriaceae</taxon>
        <taxon>Psychroflexus</taxon>
    </lineage>
</organism>
<feature type="domain" description="Glycosyltransferase 2-like" evidence="3">
    <location>
        <begin position="51"/>
        <end position="185"/>
    </location>
</feature>
<dbReference type="eggNOG" id="COG1215">
    <property type="taxonomic scope" value="Bacteria"/>
</dbReference>
<dbReference type="EMBL" id="APLF01000011">
    <property type="protein sequence ID" value="EMY80584.1"/>
    <property type="molecule type" value="Genomic_DNA"/>
</dbReference>
<dbReference type="Pfam" id="PF00535">
    <property type="entry name" value="Glycos_transf_2"/>
    <property type="match status" value="1"/>
</dbReference>
<evidence type="ECO:0000259" key="3">
    <source>
        <dbReference type="Pfam" id="PF00535"/>
    </source>
</evidence>
<protein>
    <submittedName>
        <fullName evidence="4">Transmembrane family-2 glycosyl transferase</fullName>
    </submittedName>
</protein>
<dbReference type="PANTHER" id="PTHR43630:SF2">
    <property type="entry name" value="GLYCOSYLTRANSFERASE"/>
    <property type="match status" value="1"/>
</dbReference>
<feature type="transmembrane region" description="Helical" evidence="2">
    <location>
        <begin position="289"/>
        <end position="311"/>
    </location>
</feature>
<accession>N1WTY6</accession>
<comment type="caution">
    <text evidence="4">The sequence shown here is derived from an EMBL/GenBank/DDBJ whole genome shotgun (WGS) entry which is preliminary data.</text>
</comment>
<evidence type="ECO:0000256" key="1">
    <source>
        <dbReference type="ARBA" id="ARBA00038494"/>
    </source>
</evidence>
<evidence type="ECO:0000256" key="2">
    <source>
        <dbReference type="SAM" id="Phobius"/>
    </source>
</evidence>
<dbReference type="GO" id="GO:0016740">
    <property type="term" value="F:transferase activity"/>
    <property type="evidence" value="ECO:0007669"/>
    <property type="project" value="UniProtKB-KW"/>
</dbReference>
<sequence length="384" mass="43631">MVSNFQSMIWILVFYGILGLYFMFIGGMGIGLSRLQKKSFLAYLSPKTQFSIVVPMRNEAGSILKLLESISEVSYPSGLFEVFIVDDDSLDESWTQVRRFQAQHREIKIYLLSNSEGKFTPKKNAIHKAVQLAHTDYILTTDADVQVPEYWLKEFDACLQTTDAKLVAGGVVVSQNRSFLSVYQHYDMLSLQAFGLASFAYKKPVICNGANLCYDKKAYLQAEVYKGYEQVASGDDVFTLQSLRQNGFKIEFLSSSSSVVWTEPVKSFSGLWQQRKRWAKKTASVDSHYVIGVGILVTLVQLTFVVALVLGFWDTRFFGFVVTAFMVKLAIDGWYLSKMAKMQNLIFCWTDFLKVSLVYPFLTLLFSLSSLSGSFEWKGRRFSK</sequence>
<dbReference type="Gene3D" id="3.90.550.10">
    <property type="entry name" value="Spore Coat Polysaccharide Biosynthesis Protein SpsA, Chain A"/>
    <property type="match status" value="1"/>
</dbReference>
<evidence type="ECO:0000313" key="4">
    <source>
        <dbReference type="EMBL" id="EMY80584.1"/>
    </source>
</evidence>
<proteinExistence type="inferred from homology"/>
<keyword evidence="2" id="KW-1133">Transmembrane helix</keyword>
<dbReference type="Proteomes" id="UP000012317">
    <property type="component" value="Unassembled WGS sequence"/>
</dbReference>
<keyword evidence="5" id="KW-1185">Reference proteome</keyword>
<keyword evidence="2" id="KW-0472">Membrane</keyword>
<feature type="transmembrane region" description="Helical" evidence="2">
    <location>
        <begin position="12"/>
        <end position="32"/>
    </location>
</feature>
<dbReference type="InterPro" id="IPR029044">
    <property type="entry name" value="Nucleotide-diphossugar_trans"/>
</dbReference>
<reference evidence="4 5" key="1">
    <citation type="journal article" date="2014" name="Genome Biol. Evol.">
        <title>Extensive gene acquisition in the extremely psychrophilic bacterial species Psychroflexus torquis and the link to sea-ice ecosystem specialism.</title>
        <authorList>
            <person name="Feng S."/>
            <person name="Powell S.M."/>
            <person name="Wilson R."/>
            <person name="Bowman J.P."/>
        </authorList>
    </citation>
    <scope>NUCLEOTIDE SEQUENCE [LARGE SCALE GENOMIC DNA]</scope>
    <source>
        <strain evidence="4 5">ACAM 44</strain>
    </source>
</reference>
<name>N1WTY6_9FLAO</name>
<keyword evidence="2 4" id="KW-0812">Transmembrane</keyword>
<keyword evidence="4" id="KW-0808">Transferase</keyword>
<dbReference type="InterPro" id="IPR001173">
    <property type="entry name" value="Glyco_trans_2-like"/>
</dbReference>
<feature type="transmembrane region" description="Helical" evidence="2">
    <location>
        <begin position="317"/>
        <end position="336"/>
    </location>
</feature>
<evidence type="ECO:0000313" key="5">
    <source>
        <dbReference type="Proteomes" id="UP000012317"/>
    </source>
</evidence>